<accession>A0ACC1NRQ9</accession>
<reference evidence="1" key="1">
    <citation type="submission" date="2022-10" db="EMBL/GenBank/DDBJ databases">
        <title>Genome Sequence of Xylaria curta.</title>
        <authorList>
            <person name="Buettner E."/>
        </authorList>
    </citation>
    <scope>NUCLEOTIDE SEQUENCE</scope>
    <source>
        <strain evidence="1">Babe10</strain>
    </source>
</reference>
<proteinExistence type="predicted"/>
<dbReference type="EMBL" id="JAPDGR010001558">
    <property type="protein sequence ID" value="KAJ2981488.1"/>
    <property type="molecule type" value="Genomic_DNA"/>
</dbReference>
<gene>
    <name evidence="1" type="ORF">NUW58_g6676</name>
</gene>
<dbReference type="Proteomes" id="UP001143856">
    <property type="component" value="Unassembled WGS sequence"/>
</dbReference>
<protein>
    <submittedName>
        <fullName evidence="1">Uncharacterized protein</fullName>
    </submittedName>
</protein>
<name>A0ACC1NRQ9_9PEZI</name>
<evidence type="ECO:0000313" key="1">
    <source>
        <dbReference type="EMBL" id="KAJ2981488.1"/>
    </source>
</evidence>
<evidence type="ECO:0000313" key="2">
    <source>
        <dbReference type="Proteomes" id="UP001143856"/>
    </source>
</evidence>
<sequence length="176" mass="19585">MFSRKITTNASRPGHGGVGVRTNDFSHTANESTSPPYQSDSDEDFDQTRTNSRPVSLSGNGTEKFNTNRVSQLKYHLADAAVAVRVAFNTPYRQQDPRESAEPASPRGLVSHFGKLGKTDTSLTDHDISHGKLQSKIYQEIKKNYSEETKTGFFPGPRLVELLNLEALERELTRSD</sequence>
<comment type="caution">
    <text evidence="1">The sequence shown here is derived from an EMBL/GenBank/DDBJ whole genome shotgun (WGS) entry which is preliminary data.</text>
</comment>
<organism evidence="1 2">
    <name type="scientific">Xylaria curta</name>
    <dbReference type="NCBI Taxonomy" id="42375"/>
    <lineage>
        <taxon>Eukaryota</taxon>
        <taxon>Fungi</taxon>
        <taxon>Dikarya</taxon>
        <taxon>Ascomycota</taxon>
        <taxon>Pezizomycotina</taxon>
        <taxon>Sordariomycetes</taxon>
        <taxon>Xylariomycetidae</taxon>
        <taxon>Xylariales</taxon>
        <taxon>Xylariaceae</taxon>
        <taxon>Xylaria</taxon>
    </lineage>
</organism>
<keyword evidence="2" id="KW-1185">Reference proteome</keyword>